<reference evidence="5 6" key="1">
    <citation type="submission" date="2017-04" db="EMBL/GenBank/DDBJ databases">
        <title>Novel microbial lineages endemic to geothermal iron-oxide mats fill important gaps in the evolutionary history of Archaea.</title>
        <authorList>
            <person name="Jay Z.J."/>
            <person name="Beam J.P."/>
            <person name="Dlakic M."/>
            <person name="Rusch D.B."/>
            <person name="Kozubal M.A."/>
            <person name="Inskeep W.P."/>
        </authorList>
    </citation>
    <scope>NUCLEOTIDE SEQUENCE [LARGE SCALE GENOMIC DNA]</scope>
    <source>
        <strain evidence="5">OSP_D</strain>
    </source>
</reference>
<name>A0A2R6AYS3_9ARCH</name>
<evidence type="ECO:0000256" key="1">
    <source>
        <dbReference type="ARBA" id="ARBA00037217"/>
    </source>
</evidence>
<dbReference type="InterPro" id="IPR002937">
    <property type="entry name" value="Amino_oxidase"/>
</dbReference>
<dbReference type="Pfam" id="PF01593">
    <property type="entry name" value="Amino_oxidase"/>
    <property type="match status" value="1"/>
</dbReference>
<sequence>MDFDAIIIGAGNNGLSCACRLAGAGLRVGVFEGSNMVGGAARTEELWPGFSVSSASYVLSLMPPSIMGEFELERFGLRVLRMDPSMVQPFPDGKQLVIWRDPLHTLDEVAKFSKRDAETAVKYYEDWERFFHVFDKHLLTPSPPRIADLEDELRGEGLDHLIPTMLYGSVGDFMDEYFESDEVKAAFAPEAIIGSHAGPYTPGNMANMILHSMGMSTGVRGAWAYVEGGMGMVTRALRRSAETRGAQVFLSSRVKRVIVKGGKAVGVELDDGRTMYSRVVVSNADIKTSMLGLLDPDALPTQAKKSVESLKNMGVSMKVHLALDGLPRFREGVDMGLASSSIIHIGPSLEYLERAYDESKYGKPSTRPFVSLEFPTVYDATLAPPGKHIASMFVQYTPYRLREGDWDDAKSKYVDVVLDTVQEYAPNIRDKIVNTHAYSPKDLERVIGIRGGNIHHIDVTLAQSFGNRPLPGWGYTTPVDGYYLCGASTYPGGGVSGVCGYNAATKILHDIHERRV</sequence>
<dbReference type="GO" id="GO:0016491">
    <property type="term" value="F:oxidoreductase activity"/>
    <property type="evidence" value="ECO:0007669"/>
    <property type="project" value="InterPro"/>
</dbReference>
<proteinExistence type="predicted"/>
<organism evidence="5 6">
    <name type="scientific">Candidatus Marsarchaeota G2 archaeon OSP_D</name>
    <dbReference type="NCBI Taxonomy" id="1978157"/>
    <lineage>
        <taxon>Archaea</taxon>
        <taxon>Candidatus Marsarchaeota</taxon>
        <taxon>Candidatus Marsarchaeota group 2</taxon>
    </lineage>
</organism>
<evidence type="ECO:0000313" key="5">
    <source>
        <dbReference type="EMBL" id="PSN91550.1"/>
    </source>
</evidence>
<comment type="function">
    <text evidence="1">Probable oxidoreductase that may play a role as regulator of mitochondrial function.</text>
</comment>
<dbReference type="InterPro" id="IPR036188">
    <property type="entry name" value="FAD/NAD-bd_sf"/>
</dbReference>
<accession>A0A2R6AYS3</accession>
<comment type="subunit">
    <text evidence="2">Interacts with COX5B; this interaction may contribute to localize PYROXD2 to the inner face of the inner mitochondrial membrane.</text>
</comment>
<dbReference type="PANTHER" id="PTHR10668">
    <property type="entry name" value="PHYTOENE DEHYDROGENASE"/>
    <property type="match status" value="1"/>
</dbReference>
<dbReference type="PANTHER" id="PTHR10668:SF103">
    <property type="entry name" value="PYRIDINE NUCLEOTIDE-DISULFIDE OXIDOREDUCTASE DOMAIN-CONTAINING PROTEIN 2"/>
    <property type="match status" value="1"/>
</dbReference>
<feature type="domain" description="Amine oxidase" evidence="4">
    <location>
        <begin position="14"/>
        <end position="432"/>
    </location>
</feature>
<dbReference type="AlphaFoldDB" id="A0A2R6AYS3"/>
<dbReference type="Gene3D" id="3.50.50.60">
    <property type="entry name" value="FAD/NAD(P)-binding domain"/>
    <property type="match status" value="2"/>
</dbReference>
<comment type="caution">
    <text evidence="5">The sequence shown here is derived from an EMBL/GenBank/DDBJ whole genome shotgun (WGS) entry which is preliminary data.</text>
</comment>
<evidence type="ECO:0000259" key="4">
    <source>
        <dbReference type="Pfam" id="PF01593"/>
    </source>
</evidence>
<dbReference type="Proteomes" id="UP000240322">
    <property type="component" value="Unassembled WGS sequence"/>
</dbReference>
<protein>
    <recommendedName>
        <fullName evidence="3">Pyridine nucleotide-disulfide oxidoreductase domain-containing protein 2</fullName>
    </recommendedName>
</protein>
<dbReference type="SUPFAM" id="SSF51905">
    <property type="entry name" value="FAD/NAD(P)-binding domain"/>
    <property type="match status" value="1"/>
</dbReference>
<evidence type="ECO:0000256" key="2">
    <source>
        <dbReference type="ARBA" id="ARBA00038825"/>
    </source>
</evidence>
<evidence type="ECO:0000313" key="6">
    <source>
        <dbReference type="Proteomes" id="UP000240322"/>
    </source>
</evidence>
<evidence type="ECO:0000256" key="3">
    <source>
        <dbReference type="ARBA" id="ARBA00040298"/>
    </source>
</evidence>
<gene>
    <name evidence="5" type="ORF">B9Q03_03950</name>
</gene>
<dbReference type="EMBL" id="NEXE01000023">
    <property type="protein sequence ID" value="PSN91550.1"/>
    <property type="molecule type" value="Genomic_DNA"/>
</dbReference>